<dbReference type="SUPFAM" id="SSF49854">
    <property type="entry name" value="Spermadhesin, CUB domain"/>
    <property type="match status" value="3"/>
</dbReference>
<dbReference type="PROSITE" id="PS01180">
    <property type="entry name" value="CUB"/>
    <property type="match status" value="3"/>
</dbReference>
<dbReference type="Proteomes" id="UP001642540">
    <property type="component" value="Unassembled WGS sequence"/>
</dbReference>
<evidence type="ECO:0000313" key="7">
    <source>
        <dbReference type="Proteomes" id="UP001642540"/>
    </source>
</evidence>
<dbReference type="PANTHER" id="PTHR24251">
    <property type="entry name" value="OVOCHYMASE-RELATED"/>
    <property type="match status" value="1"/>
</dbReference>
<reference evidence="6 7" key="1">
    <citation type="submission" date="2024-08" db="EMBL/GenBank/DDBJ databases">
        <authorList>
            <person name="Cucini C."/>
            <person name="Frati F."/>
        </authorList>
    </citation>
    <scope>NUCLEOTIDE SEQUENCE [LARGE SCALE GENOMIC DNA]</scope>
</reference>
<gene>
    <name evidence="6" type="ORF">ODALV1_LOCUS889</name>
</gene>
<feature type="domain" description="CUB" evidence="5">
    <location>
        <begin position="332"/>
        <end position="444"/>
    </location>
</feature>
<proteinExistence type="predicted"/>
<name>A0ABP1PM71_9HEXA</name>
<protein>
    <recommendedName>
        <fullName evidence="5">CUB domain-containing protein</fullName>
    </recommendedName>
</protein>
<dbReference type="SMART" id="SM00042">
    <property type="entry name" value="CUB"/>
    <property type="match status" value="2"/>
</dbReference>
<dbReference type="Pfam" id="PF00431">
    <property type="entry name" value="CUB"/>
    <property type="match status" value="1"/>
</dbReference>
<evidence type="ECO:0000259" key="5">
    <source>
        <dbReference type="PROSITE" id="PS01180"/>
    </source>
</evidence>
<keyword evidence="4" id="KW-0732">Signal</keyword>
<keyword evidence="1" id="KW-0677">Repeat</keyword>
<sequence>MEAKIFYIAIAAFIAISVSKAHGDLRDIGTQPVRVERSIKDAFSKDNSPETPAITRLRHKVFSLEDSMGKINGEIDGLSKQNAELQDSMLEQQNLMQTIATEFAGLQTQLSTHAEQLSDFEKMNHTCGGVLVGQAGSIVFSSRSYWSRNQFGCVWTIRANNQEFIKVSTHPPTAYSIISYVMEIVKPNGTQSYDSSSQLPQIKITPLQKNMVHIFTGPTIFVVAPMVHMSDIDLYLQFEGKGKLVDKDTAFTHKSLLSNLTYFSNNELETWNSSLREQSDSKVNHTFDYTTITVSNFSTKAHLQAAIGNGGCSNGASFIVITQIMATAVSQCGGVLGGVSGTISYKSNINYRNNERCIWAIVPQPVPKSSIVISVNSFGITDTDDHLYLMQLTDVYGEDLPNAPNITKLRKYVTYTPRSREVYIVFYSDFAISGDGFSLTWRVAGDLIKTGSEVATQFTHFIGDNGSATSLSRKSSYTNSFYQVFIFTPPVPTSYTEGLQLELNQTLPVVGASECTPWNISVYNPVNGLLAPDTSDLFYSRASFAKMESCSNSREVVLKKADGMVVVVLKAKNASSEIALDFKWSLEPDKENITEVILADNKCGGVIVANKGAINYKYGTTYSTNERCIWLLNTPKSTNVSFKLVGNGLADSYSSSTYIMVTPIDPEEGKLRNDTALITRTTKSTTVQASMMVVMFRSFSSTPGYGFSLQFVSRGYESDSNYSYNLRHVSDFNGTIEYDDDDEGTKDIFVLGSSVAHSTSLAPISVNWKGGVFRKAKDSCNFDTVTFYTPLSYHSGGWVAQARMPNPKVGSCPDVLSVTDKSDMFTSDAPVFLAIYKPVSNPETQLNVTEKRFRFDYKALVMVTTCGGTIRADSGRISYKENDRYYNSERCVWDIETPQASMISFYLEKTGLEECCDLITVYPEGSLTNGVRLT</sequence>
<organism evidence="6 7">
    <name type="scientific">Orchesella dallaii</name>
    <dbReference type="NCBI Taxonomy" id="48710"/>
    <lineage>
        <taxon>Eukaryota</taxon>
        <taxon>Metazoa</taxon>
        <taxon>Ecdysozoa</taxon>
        <taxon>Arthropoda</taxon>
        <taxon>Hexapoda</taxon>
        <taxon>Collembola</taxon>
        <taxon>Entomobryomorpha</taxon>
        <taxon>Entomobryoidea</taxon>
        <taxon>Orchesellidae</taxon>
        <taxon>Orchesellinae</taxon>
        <taxon>Orchesella</taxon>
    </lineage>
</organism>
<evidence type="ECO:0000256" key="1">
    <source>
        <dbReference type="ARBA" id="ARBA00022737"/>
    </source>
</evidence>
<dbReference type="CDD" id="cd00041">
    <property type="entry name" value="CUB"/>
    <property type="match status" value="1"/>
</dbReference>
<dbReference type="InterPro" id="IPR000859">
    <property type="entry name" value="CUB_dom"/>
</dbReference>
<evidence type="ECO:0000256" key="2">
    <source>
        <dbReference type="ARBA" id="ARBA00023157"/>
    </source>
</evidence>
<keyword evidence="2" id="KW-1015">Disulfide bond</keyword>
<keyword evidence="7" id="KW-1185">Reference proteome</keyword>
<evidence type="ECO:0000313" key="6">
    <source>
        <dbReference type="EMBL" id="CAL8069675.1"/>
    </source>
</evidence>
<feature type="domain" description="CUB" evidence="5">
    <location>
        <begin position="866"/>
        <end position="934"/>
    </location>
</feature>
<feature type="chain" id="PRO_5045627344" description="CUB domain-containing protein" evidence="4">
    <location>
        <begin position="22"/>
        <end position="934"/>
    </location>
</feature>
<comment type="caution">
    <text evidence="3">Lacks conserved residue(s) required for the propagation of feature annotation.</text>
</comment>
<feature type="domain" description="CUB" evidence="5">
    <location>
        <begin position="603"/>
        <end position="714"/>
    </location>
</feature>
<evidence type="ECO:0000256" key="4">
    <source>
        <dbReference type="SAM" id="SignalP"/>
    </source>
</evidence>
<dbReference type="Gene3D" id="2.60.120.290">
    <property type="entry name" value="Spermadhesin, CUB domain"/>
    <property type="match status" value="3"/>
</dbReference>
<dbReference type="EMBL" id="CAXLJM020000004">
    <property type="protein sequence ID" value="CAL8069675.1"/>
    <property type="molecule type" value="Genomic_DNA"/>
</dbReference>
<accession>A0ABP1PM71</accession>
<feature type="signal peptide" evidence="4">
    <location>
        <begin position="1"/>
        <end position="21"/>
    </location>
</feature>
<dbReference type="InterPro" id="IPR035914">
    <property type="entry name" value="Sperma_CUB_dom_sf"/>
</dbReference>
<evidence type="ECO:0000256" key="3">
    <source>
        <dbReference type="PROSITE-ProRule" id="PRU00059"/>
    </source>
</evidence>
<comment type="caution">
    <text evidence="6">The sequence shown here is derived from an EMBL/GenBank/DDBJ whole genome shotgun (WGS) entry which is preliminary data.</text>
</comment>